<evidence type="ECO:0000259" key="1">
    <source>
        <dbReference type="PROSITE" id="PS50191"/>
    </source>
</evidence>
<evidence type="ECO:0000313" key="2">
    <source>
        <dbReference type="EMBL" id="KAH7637960.1"/>
    </source>
</evidence>
<dbReference type="GO" id="GO:0140284">
    <property type="term" value="C:endoplasmic reticulum-endosome membrane contact site"/>
    <property type="evidence" value="ECO:0007669"/>
    <property type="project" value="TreeGrafter"/>
</dbReference>
<dbReference type="Proteomes" id="UP000828236">
    <property type="component" value="Unassembled WGS sequence"/>
</dbReference>
<dbReference type="EMBL" id="SDOV01000008">
    <property type="protein sequence ID" value="KAH7637960.1"/>
    <property type="molecule type" value="Genomic_DNA"/>
</dbReference>
<dbReference type="PANTHER" id="PTHR46384">
    <property type="entry name" value="MOTILE SPERM DOMAIN-CONTAINING PROTEIN 2"/>
    <property type="match status" value="1"/>
</dbReference>
<dbReference type="PROSITE" id="PS50191">
    <property type="entry name" value="CRAL_TRIO"/>
    <property type="match status" value="1"/>
</dbReference>
<dbReference type="AlphaFoldDB" id="A0A9D4SED7"/>
<proteinExistence type="predicted"/>
<dbReference type="GO" id="GO:0012505">
    <property type="term" value="C:endomembrane system"/>
    <property type="evidence" value="ECO:0007669"/>
    <property type="project" value="TreeGrafter"/>
</dbReference>
<dbReference type="SUPFAM" id="SSF52087">
    <property type="entry name" value="CRAL/TRIO domain"/>
    <property type="match status" value="1"/>
</dbReference>
<name>A0A9D4SED7_DERFA</name>
<reference evidence="2" key="1">
    <citation type="submission" date="2020-06" db="EMBL/GenBank/DDBJ databases">
        <authorList>
            <person name="Ji K."/>
            <person name="Li J."/>
        </authorList>
    </citation>
    <scope>NUCLEOTIDE SEQUENCE</scope>
    <source>
        <strain evidence="2">JKM2019</strain>
        <tissue evidence="2">Whole body</tissue>
    </source>
</reference>
<organism evidence="2">
    <name type="scientific">Dermatophagoides farinae</name>
    <name type="common">American house dust mite</name>
    <dbReference type="NCBI Taxonomy" id="6954"/>
    <lineage>
        <taxon>Eukaryota</taxon>
        <taxon>Metazoa</taxon>
        <taxon>Ecdysozoa</taxon>
        <taxon>Arthropoda</taxon>
        <taxon>Chelicerata</taxon>
        <taxon>Arachnida</taxon>
        <taxon>Acari</taxon>
        <taxon>Acariformes</taxon>
        <taxon>Sarcoptiformes</taxon>
        <taxon>Astigmata</taxon>
        <taxon>Psoroptidia</taxon>
        <taxon>Analgoidea</taxon>
        <taxon>Pyroglyphidae</taxon>
        <taxon>Dermatophagoidinae</taxon>
        <taxon>Dermatophagoides</taxon>
    </lineage>
</organism>
<dbReference type="SMART" id="SM00516">
    <property type="entry name" value="SEC14"/>
    <property type="match status" value="1"/>
</dbReference>
<accession>A0A9D4SED7</accession>
<dbReference type="InterPro" id="IPR001251">
    <property type="entry name" value="CRAL-TRIO_dom"/>
</dbReference>
<dbReference type="Pfam" id="PF00650">
    <property type="entry name" value="CRAL_TRIO"/>
    <property type="match status" value="1"/>
</dbReference>
<dbReference type="Gene3D" id="3.40.525.10">
    <property type="entry name" value="CRAL-TRIO lipid binding domain"/>
    <property type="match status" value="1"/>
</dbReference>
<sequence length="278" mass="33550">MSLKNQQQQIHEIRSIVLEQYEKHPELYDSIDIEWIQNDDWPIEECIRSDKLFNNFKILNDGLLFRKQQRLPRLIETDFPAELFRIGFVHGNGKDYDGNELLFIRVKCYYKIRLREQIFRNFILFQMERCLHRSHGHGITMIVDFNGFSYANIDLDFIIWGAKLLTKFCPKSLKRIVCYDMSRIVIPFYNIFKRLLSDEIQQRLRFWNDDEIFKYIDRNNLPRYLGGTCHHYRNVPIECQSIIDYGHDHDWSDNDIGHILKLIKPNLDESEMFECSKE</sequence>
<dbReference type="InterPro" id="IPR036865">
    <property type="entry name" value="CRAL-TRIO_dom_sf"/>
</dbReference>
<dbReference type="InterPro" id="IPR053012">
    <property type="entry name" value="ER-organelle_contact"/>
</dbReference>
<dbReference type="OrthoDB" id="6496087at2759"/>
<reference evidence="2" key="2">
    <citation type="journal article" date="2021" name="World Allergy Organ. J.">
        <title>Chromosome-level assembly of Dermatophagoides farinae genome and transcriptome reveals two novel allergens Der f 37 and Der f 39.</title>
        <authorList>
            <person name="Chen J."/>
            <person name="Cai Z."/>
            <person name="Fan D."/>
            <person name="Hu J."/>
            <person name="Hou Y."/>
            <person name="He Y."/>
            <person name="Zhang Z."/>
            <person name="Zhao Z."/>
            <person name="Gao P."/>
            <person name="Hu W."/>
            <person name="Sun J."/>
            <person name="Li J."/>
            <person name="Ji K."/>
        </authorList>
    </citation>
    <scope>NUCLEOTIDE SEQUENCE</scope>
    <source>
        <strain evidence="2">JKM2019</strain>
    </source>
</reference>
<dbReference type="CDD" id="cd00170">
    <property type="entry name" value="SEC14"/>
    <property type="match status" value="1"/>
</dbReference>
<feature type="domain" description="CRAL-TRIO" evidence="1">
    <location>
        <begin position="76"/>
        <end position="233"/>
    </location>
</feature>
<gene>
    <name evidence="2" type="ORF">HUG17_9064</name>
</gene>
<comment type="caution">
    <text evidence="2">The sequence shown here is derived from an EMBL/GenBank/DDBJ whole genome shotgun (WGS) entry which is preliminary data.</text>
</comment>
<protein>
    <submittedName>
        <fullName evidence="2">Motile sperm domain-containing protein 2-like protein</fullName>
    </submittedName>
</protein>
<dbReference type="PANTHER" id="PTHR46384:SF1">
    <property type="entry name" value="MOTILE SPERM DOMAIN-CONTAINING PROTEIN 2"/>
    <property type="match status" value="1"/>
</dbReference>